<feature type="domain" description="RRM" evidence="4">
    <location>
        <begin position="81"/>
        <end position="171"/>
    </location>
</feature>
<name>A0AAP0CY69_9ASTR</name>
<dbReference type="Proteomes" id="UP001408789">
    <property type="component" value="Unassembled WGS sequence"/>
</dbReference>
<dbReference type="InterPro" id="IPR000504">
    <property type="entry name" value="RRM_dom"/>
</dbReference>
<organism evidence="5 6">
    <name type="scientific">Deinandra increscens subsp. villosa</name>
    <dbReference type="NCBI Taxonomy" id="3103831"/>
    <lineage>
        <taxon>Eukaryota</taxon>
        <taxon>Viridiplantae</taxon>
        <taxon>Streptophyta</taxon>
        <taxon>Embryophyta</taxon>
        <taxon>Tracheophyta</taxon>
        <taxon>Spermatophyta</taxon>
        <taxon>Magnoliopsida</taxon>
        <taxon>eudicotyledons</taxon>
        <taxon>Gunneridae</taxon>
        <taxon>Pentapetalae</taxon>
        <taxon>asterids</taxon>
        <taxon>campanulids</taxon>
        <taxon>Asterales</taxon>
        <taxon>Asteraceae</taxon>
        <taxon>Asteroideae</taxon>
        <taxon>Heliantheae alliance</taxon>
        <taxon>Madieae</taxon>
        <taxon>Madiinae</taxon>
        <taxon>Deinandra</taxon>
    </lineage>
</organism>
<accession>A0AAP0CY69</accession>
<gene>
    <name evidence="5" type="ORF">SSX86_015661</name>
</gene>
<dbReference type="AlphaFoldDB" id="A0AAP0CY69"/>
<sequence length="418" mass="43362">MDLSKKRKTENGAQFAADLTNDVVSSPPPYSSPTLTAQDARKILEPFTKEQLIDVLQTVVVRDVAVLDSVRSIADADPAQRKLFIRGIGWETTTDKLRSVFSGFGELEEAIVITDKTTGKSKGYGFVTFRHIDGAVLALKQPSKKIDGRITVAQLAASRDSSNVDVSMRKVYVGNVPFEVSSERLLSHFSSYGEIEEGPLGFDKQSGKLKGFAFFVYKTEEGARNSLVAPMKSIDGHQVICKLATDGKKGKLGGDAAPPSGLVPGSMNAGYGMSVWVFLCGISPYGGFSGGPPLPPHHNPHINSGINSGPGFGNPAAPPSYGGGGYAGGGYGGGGYSGGGGGYGGGSHYGGGGGGAAPEHHGHNNFAASMDRLPPSQGGYADCGKYGQSAAYSGQSNLPPAGSRGPHGGMYQGGNPYY</sequence>
<dbReference type="SUPFAM" id="SSF54928">
    <property type="entry name" value="RNA-binding domain, RBD"/>
    <property type="match status" value="2"/>
</dbReference>
<dbReference type="PANTHER" id="PTHR48024">
    <property type="entry name" value="GEO13361P1-RELATED"/>
    <property type="match status" value="1"/>
</dbReference>
<keyword evidence="6" id="KW-1185">Reference proteome</keyword>
<feature type="region of interest" description="Disordered" evidence="3">
    <location>
        <begin position="394"/>
        <end position="418"/>
    </location>
</feature>
<reference evidence="5 6" key="1">
    <citation type="submission" date="2024-04" db="EMBL/GenBank/DDBJ databases">
        <title>The reference genome of an endangered Asteraceae, Deinandra increscens subsp. villosa, native to the Central Coast of California.</title>
        <authorList>
            <person name="Guilliams M."/>
            <person name="Hasenstab-Lehman K."/>
            <person name="Meyer R."/>
            <person name="Mcevoy S."/>
        </authorList>
    </citation>
    <scope>NUCLEOTIDE SEQUENCE [LARGE SCALE GENOMIC DNA]</scope>
    <source>
        <tissue evidence="5">Leaf</tissue>
    </source>
</reference>
<comment type="caution">
    <text evidence="5">The sequence shown here is derived from an EMBL/GenBank/DDBJ whole genome shotgun (WGS) entry which is preliminary data.</text>
</comment>
<keyword evidence="1 2" id="KW-0694">RNA-binding</keyword>
<feature type="domain" description="RRM" evidence="4">
    <location>
        <begin position="169"/>
        <end position="249"/>
    </location>
</feature>
<protein>
    <recommendedName>
        <fullName evidence="4">RRM domain-containing protein</fullName>
    </recommendedName>
</protein>
<evidence type="ECO:0000259" key="4">
    <source>
        <dbReference type="PROSITE" id="PS50102"/>
    </source>
</evidence>
<dbReference type="Gene3D" id="3.30.70.330">
    <property type="match status" value="2"/>
</dbReference>
<dbReference type="FunFam" id="3.30.70.330:FF:000529">
    <property type="entry name" value="UBP1-associated protein 2C isoform A"/>
    <property type="match status" value="1"/>
</dbReference>
<evidence type="ECO:0000256" key="3">
    <source>
        <dbReference type="SAM" id="MobiDB-lite"/>
    </source>
</evidence>
<evidence type="ECO:0000313" key="5">
    <source>
        <dbReference type="EMBL" id="KAK9064281.1"/>
    </source>
</evidence>
<dbReference type="PROSITE" id="PS50102">
    <property type="entry name" value="RRM"/>
    <property type="match status" value="2"/>
</dbReference>
<dbReference type="InterPro" id="IPR050886">
    <property type="entry name" value="RNA-binding_reg"/>
</dbReference>
<feature type="region of interest" description="Disordered" evidence="3">
    <location>
        <begin position="353"/>
        <end position="373"/>
    </location>
</feature>
<dbReference type="GO" id="GO:0003723">
    <property type="term" value="F:RNA binding"/>
    <property type="evidence" value="ECO:0007669"/>
    <property type="project" value="UniProtKB-UniRule"/>
</dbReference>
<dbReference type="EMBL" id="JBCNJP010000017">
    <property type="protein sequence ID" value="KAK9064281.1"/>
    <property type="molecule type" value="Genomic_DNA"/>
</dbReference>
<evidence type="ECO:0000256" key="2">
    <source>
        <dbReference type="PROSITE-ProRule" id="PRU00176"/>
    </source>
</evidence>
<dbReference type="GO" id="GO:0005634">
    <property type="term" value="C:nucleus"/>
    <property type="evidence" value="ECO:0007669"/>
    <property type="project" value="TreeGrafter"/>
</dbReference>
<dbReference type="InterPro" id="IPR012677">
    <property type="entry name" value="Nucleotide-bd_a/b_plait_sf"/>
</dbReference>
<evidence type="ECO:0000256" key="1">
    <source>
        <dbReference type="ARBA" id="ARBA00022884"/>
    </source>
</evidence>
<dbReference type="PANTHER" id="PTHR48024:SF25">
    <property type="entry name" value="UBP1-ASSOCIATED PROTEIN 2C"/>
    <property type="match status" value="1"/>
</dbReference>
<dbReference type="Pfam" id="PF00076">
    <property type="entry name" value="RRM_1"/>
    <property type="match status" value="2"/>
</dbReference>
<proteinExistence type="predicted"/>
<dbReference type="InterPro" id="IPR035979">
    <property type="entry name" value="RBD_domain_sf"/>
</dbReference>
<evidence type="ECO:0000313" key="6">
    <source>
        <dbReference type="Proteomes" id="UP001408789"/>
    </source>
</evidence>
<dbReference type="SMART" id="SM00360">
    <property type="entry name" value="RRM"/>
    <property type="match status" value="2"/>
</dbReference>